<reference evidence="1" key="1">
    <citation type="journal article" date="2022" name="bioRxiv">
        <title>Sequencing and chromosome-scale assembly of the giantPleurodeles waltlgenome.</title>
        <authorList>
            <person name="Brown T."/>
            <person name="Elewa A."/>
            <person name="Iarovenko S."/>
            <person name="Subramanian E."/>
            <person name="Araus A.J."/>
            <person name="Petzold A."/>
            <person name="Susuki M."/>
            <person name="Suzuki K.-i.T."/>
            <person name="Hayashi T."/>
            <person name="Toyoda A."/>
            <person name="Oliveira C."/>
            <person name="Osipova E."/>
            <person name="Leigh N.D."/>
            <person name="Simon A."/>
            <person name="Yun M.H."/>
        </authorList>
    </citation>
    <scope>NUCLEOTIDE SEQUENCE</scope>
    <source>
        <strain evidence="1">20211129_DDA</strain>
        <tissue evidence="1">Liver</tissue>
    </source>
</reference>
<protein>
    <submittedName>
        <fullName evidence="1">Uncharacterized protein</fullName>
    </submittedName>
</protein>
<comment type="caution">
    <text evidence="1">The sequence shown here is derived from an EMBL/GenBank/DDBJ whole genome shotgun (WGS) entry which is preliminary data.</text>
</comment>
<sequence>MQPSPITCYAMPETGGSGRPVHIMAASLLAVRGPLGVPEGWVDSVFPRKGRAQSVSVGLRPKLTSLSEVKLSPRSAARQRALVRCRLSHPLQASNDPGNFLSRVGTGK</sequence>
<dbReference type="Proteomes" id="UP001066276">
    <property type="component" value="Chromosome 6"/>
</dbReference>
<dbReference type="EMBL" id="JANPWB010000010">
    <property type="protein sequence ID" value="KAJ1143929.1"/>
    <property type="molecule type" value="Genomic_DNA"/>
</dbReference>
<keyword evidence="2" id="KW-1185">Reference proteome</keyword>
<name>A0AAV7QY32_PLEWA</name>
<organism evidence="1 2">
    <name type="scientific">Pleurodeles waltl</name>
    <name type="common">Iberian ribbed newt</name>
    <dbReference type="NCBI Taxonomy" id="8319"/>
    <lineage>
        <taxon>Eukaryota</taxon>
        <taxon>Metazoa</taxon>
        <taxon>Chordata</taxon>
        <taxon>Craniata</taxon>
        <taxon>Vertebrata</taxon>
        <taxon>Euteleostomi</taxon>
        <taxon>Amphibia</taxon>
        <taxon>Batrachia</taxon>
        <taxon>Caudata</taxon>
        <taxon>Salamandroidea</taxon>
        <taxon>Salamandridae</taxon>
        <taxon>Pleurodelinae</taxon>
        <taxon>Pleurodeles</taxon>
    </lineage>
</organism>
<evidence type="ECO:0000313" key="2">
    <source>
        <dbReference type="Proteomes" id="UP001066276"/>
    </source>
</evidence>
<accession>A0AAV7QY32</accession>
<proteinExistence type="predicted"/>
<evidence type="ECO:0000313" key="1">
    <source>
        <dbReference type="EMBL" id="KAJ1143929.1"/>
    </source>
</evidence>
<dbReference type="AlphaFoldDB" id="A0AAV7QY32"/>
<gene>
    <name evidence="1" type="ORF">NDU88_010231</name>
</gene>